<feature type="domain" description="C2H2-type" evidence="8">
    <location>
        <begin position="452"/>
        <end position="474"/>
    </location>
</feature>
<name>A0AAI8UTZ7_BEMTA</name>
<dbReference type="InterPro" id="IPR036236">
    <property type="entry name" value="Znf_C2H2_sf"/>
</dbReference>
<feature type="domain" description="C2H2-type" evidence="8">
    <location>
        <begin position="243"/>
        <end position="270"/>
    </location>
</feature>
<keyword evidence="2" id="KW-0677">Repeat</keyword>
<evidence type="ECO:0000256" key="6">
    <source>
        <dbReference type="PROSITE-ProRule" id="PRU00042"/>
    </source>
</evidence>
<evidence type="ECO:0000256" key="1">
    <source>
        <dbReference type="ARBA" id="ARBA00022723"/>
    </source>
</evidence>
<dbReference type="GO" id="GO:0001228">
    <property type="term" value="F:DNA-binding transcription activator activity, RNA polymerase II-specific"/>
    <property type="evidence" value="ECO:0007669"/>
    <property type="project" value="TreeGrafter"/>
</dbReference>
<dbReference type="SMART" id="SM00355">
    <property type="entry name" value="ZnF_C2H2"/>
    <property type="match status" value="17"/>
</dbReference>
<dbReference type="Pfam" id="PF13912">
    <property type="entry name" value="zf-C2H2_6"/>
    <property type="match status" value="3"/>
</dbReference>
<dbReference type="Pfam" id="PF13894">
    <property type="entry name" value="zf-C2H2_4"/>
    <property type="match status" value="1"/>
</dbReference>
<feature type="domain" description="C2H2-type" evidence="8">
    <location>
        <begin position="738"/>
        <end position="765"/>
    </location>
</feature>
<dbReference type="PROSITE" id="PS50157">
    <property type="entry name" value="ZINC_FINGER_C2H2_2"/>
    <property type="match status" value="15"/>
</dbReference>
<keyword evidence="4" id="KW-0862">Zinc</keyword>
<feature type="domain" description="C2H2-type" evidence="8">
    <location>
        <begin position="677"/>
        <end position="704"/>
    </location>
</feature>
<feature type="domain" description="C2H2-type" evidence="8">
    <location>
        <begin position="424"/>
        <end position="451"/>
    </location>
</feature>
<evidence type="ECO:0000256" key="2">
    <source>
        <dbReference type="ARBA" id="ARBA00022737"/>
    </source>
</evidence>
<evidence type="ECO:0000256" key="5">
    <source>
        <dbReference type="ARBA" id="ARBA00023242"/>
    </source>
</evidence>
<feature type="domain" description="C2H2-type" evidence="8">
    <location>
        <begin position="307"/>
        <end position="334"/>
    </location>
</feature>
<evidence type="ECO:0000313" key="10">
    <source>
        <dbReference type="Proteomes" id="UP001152759"/>
    </source>
</evidence>
<dbReference type="GO" id="GO:0005634">
    <property type="term" value="C:nucleus"/>
    <property type="evidence" value="ECO:0007669"/>
    <property type="project" value="TreeGrafter"/>
</dbReference>
<reference evidence="9" key="1">
    <citation type="submission" date="2021-12" db="EMBL/GenBank/DDBJ databases">
        <authorList>
            <person name="King R."/>
        </authorList>
    </citation>
    <scope>NUCLEOTIDE SEQUENCE</scope>
</reference>
<dbReference type="InterPro" id="IPR013087">
    <property type="entry name" value="Znf_C2H2_type"/>
</dbReference>
<dbReference type="GO" id="GO:0000978">
    <property type="term" value="F:RNA polymerase II cis-regulatory region sequence-specific DNA binding"/>
    <property type="evidence" value="ECO:0007669"/>
    <property type="project" value="TreeGrafter"/>
</dbReference>
<accession>A0AAI8UTZ7</accession>
<feature type="domain" description="C2H2-type" evidence="8">
    <location>
        <begin position="649"/>
        <end position="676"/>
    </location>
</feature>
<proteinExistence type="predicted"/>
<dbReference type="FunFam" id="3.30.160.60:FF:000446">
    <property type="entry name" value="Zinc finger protein"/>
    <property type="match status" value="1"/>
</dbReference>
<feature type="region of interest" description="Disordered" evidence="7">
    <location>
        <begin position="764"/>
        <end position="790"/>
    </location>
</feature>
<protein>
    <recommendedName>
        <fullName evidence="8">C2H2-type domain-containing protein</fullName>
    </recommendedName>
</protein>
<dbReference type="PROSITE" id="PS00028">
    <property type="entry name" value="ZINC_FINGER_C2H2_1"/>
    <property type="match status" value="13"/>
</dbReference>
<dbReference type="FunFam" id="3.30.160.60:FF:001527">
    <property type="entry name" value="Zinc finger protein"/>
    <property type="match status" value="1"/>
</dbReference>
<feature type="domain" description="C2H2-type" evidence="8">
    <location>
        <begin position="705"/>
        <end position="737"/>
    </location>
</feature>
<keyword evidence="1" id="KW-0479">Metal-binding</keyword>
<feature type="domain" description="C2H2-type" evidence="8">
    <location>
        <begin position="561"/>
        <end position="583"/>
    </location>
</feature>
<dbReference type="GO" id="GO:0008270">
    <property type="term" value="F:zinc ion binding"/>
    <property type="evidence" value="ECO:0007669"/>
    <property type="project" value="UniProtKB-KW"/>
</dbReference>
<keyword evidence="3 6" id="KW-0863">Zinc-finger</keyword>
<dbReference type="Pfam" id="PF00096">
    <property type="entry name" value="zf-C2H2"/>
    <property type="match status" value="6"/>
</dbReference>
<organism evidence="9 10">
    <name type="scientific">Bemisia tabaci</name>
    <name type="common">Sweetpotato whitefly</name>
    <name type="synonym">Aleurodes tabaci</name>
    <dbReference type="NCBI Taxonomy" id="7038"/>
    <lineage>
        <taxon>Eukaryota</taxon>
        <taxon>Metazoa</taxon>
        <taxon>Ecdysozoa</taxon>
        <taxon>Arthropoda</taxon>
        <taxon>Hexapoda</taxon>
        <taxon>Insecta</taxon>
        <taxon>Pterygota</taxon>
        <taxon>Neoptera</taxon>
        <taxon>Paraneoptera</taxon>
        <taxon>Hemiptera</taxon>
        <taxon>Sternorrhyncha</taxon>
        <taxon>Aleyrodoidea</taxon>
        <taxon>Aleyrodidae</taxon>
        <taxon>Aleyrodinae</taxon>
        <taxon>Bemisia</taxon>
    </lineage>
</organism>
<evidence type="ECO:0000256" key="4">
    <source>
        <dbReference type="ARBA" id="ARBA00022833"/>
    </source>
</evidence>
<dbReference type="SUPFAM" id="SSF57667">
    <property type="entry name" value="beta-beta-alpha zinc fingers"/>
    <property type="match status" value="7"/>
</dbReference>
<gene>
    <name evidence="9" type="ORF">BEMITA_LOCUS110</name>
</gene>
<dbReference type="AlphaFoldDB" id="A0AAI8UTZ7"/>
<feature type="domain" description="C2H2-type" evidence="8">
    <location>
        <begin position="62"/>
        <end position="84"/>
    </location>
</feature>
<dbReference type="PANTHER" id="PTHR24393">
    <property type="entry name" value="ZINC FINGER PROTEIN"/>
    <property type="match status" value="1"/>
</dbReference>
<feature type="domain" description="C2H2-type" evidence="8">
    <location>
        <begin position="271"/>
        <end position="293"/>
    </location>
</feature>
<evidence type="ECO:0000256" key="3">
    <source>
        <dbReference type="ARBA" id="ARBA00022771"/>
    </source>
</evidence>
<keyword evidence="10" id="KW-1185">Reference proteome</keyword>
<dbReference type="Proteomes" id="UP001152759">
    <property type="component" value="Unassembled WGS sequence"/>
</dbReference>
<dbReference type="Gene3D" id="3.30.160.60">
    <property type="entry name" value="Classic Zinc Finger"/>
    <property type="match status" value="10"/>
</dbReference>
<sequence length="863" mass="97284">MASIFFSDLSGVESEAGLSMQSLLDTQSSTDHLGSGSDSVTDPCHANNIVCTDLSLDECDVFQCGKCQKLFTSFAQFINHKKLHGSGGVGGNDKTSLAESVILSDTDILSFSIDQNDLNSHVLTAVPAHSLFPSSDSEITSLQMNPAENSLTENIFATQMESDKGEVLFNEPSTTNQIFVTSEDSNFLSSSPLLSAIQTNALGERTVAVSIVEVIQEGDNSTLNSIPGMETSADTSSLEGKKQLCPFCSKPFLSKVDLDFHVQSHTGPRPYLCIVCTRTFTQKATLRKHMKSHKVWPRDLSGAAEANRCQFCAEAFASPSELKSHRLKHLDQKVYCCSQKDCEWTSPDLNTFLNHVTSHEVFGCHVCKQSFSSLDNLNVHQYIEHEQGKLSPKQQVVVEVVPEKSGAGSDLNSAKSEVCEKKQLKCPYCNKVLNKNFDLEQHIRSHTGERPFQCIVCGRAFVQKSHVKKHMASHKVWPMPITTLVKSEVLTDSRKPNAMSQSYGCQFCSEVFLTFRELKVHRVSHADRKVYKCIQNVCEWTSPDLDAFLEHLSFHDEDAKYNCHICHKVFTSLDDFGIHQYYHEISPGQAPGKNFRCKKCKRKFMSSELLKQHMQRDTHRHLCQFCNRVFVAERFLRKHLLIHAEDFQYECETCKKKFKTPQYLDRHMSVHSSSMPYPCPRCPMKFKRKDRLSRHLLLHEGVKKYKCSFRGLLGCDKEFYRKDKLKDHILTHYKNDRTVCDICDKDFKRFSALMKHRQICAANRENNGDEESEGPPPAKSSKPKQHKDSFSKAKCFDETEVSPDNDNVPTIEIVVMPVNKSTRMSRNLASIQLSALNSEQLSKIFVTEASSAGNSESTDSGSS</sequence>
<evidence type="ECO:0000259" key="8">
    <source>
        <dbReference type="PROSITE" id="PS50157"/>
    </source>
</evidence>
<keyword evidence="5" id="KW-0539">Nucleus</keyword>
<dbReference type="EMBL" id="CAKKNF020000012">
    <property type="protein sequence ID" value="CAH0746964.1"/>
    <property type="molecule type" value="Genomic_DNA"/>
</dbReference>
<dbReference type="PANTHER" id="PTHR24393:SF34">
    <property type="entry name" value="PR_SET DOMAIN 13"/>
    <property type="match status" value="1"/>
</dbReference>
<evidence type="ECO:0000313" key="9">
    <source>
        <dbReference type="EMBL" id="CAH0746964.1"/>
    </source>
</evidence>
<feature type="domain" description="C2H2-type" evidence="8">
    <location>
        <begin position="362"/>
        <end position="390"/>
    </location>
</feature>
<feature type="domain" description="C2H2-type" evidence="8">
    <location>
        <begin position="595"/>
        <end position="619"/>
    </location>
</feature>
<evidence type="ECO:0000256" key="7">
    <source>
        <dbReference type="SAM" id="MobiDB-lite"/>
    </source>
</evidence>
<comment type="caution">
    <text evidence="9">The sequence shown here is derived from an EMBL/GenBank/DDBJ whole genome shotgun (WGS) entry which is preliminary data.</text>
</comment>
<feature type="domain" description="C2H2-type" evidence="8">
    <location>
        <begin position="503"/>
        <end position="530"/>
    </location>
</feature>
<feature type="domain" description="C2H2-type" evidence="8">
    <location>
        <begin position="621"/>
        <end position="648"/>
    </location>
</feature>